<dbReference type="Proteomes" id="UP000501128">
    <property type="component" value="Chromosome"/>
</dbReference>
<gene>
    <name evidence="2" type="ORF">HH216_01290</name>
</gene>
<evidence type="ECO:0000313" key="2">
    <source>
        <dbReference type="EMBL" id="QJD77205.1"/>
    </source>
</evidence>
<proteinExistence type="predicted"/>
<feature type="domain" description="VOC" evidence="1">
    <location>
        <begin position="6"/>
        <end position="120"/>
    </location>
</feature>
<organism evidence="2 3">
    <name type="scientific">Spirosoma rhododendri</name>
    <dbReference type="NCBI Taxonomy" id="2728024"/>
    <lineage>
        <taxon>Bacteria</taxon>
        <taxon>Pseudomonadati</taxon>
        <taxon>Bacteroidota</taxon>
        <taxon>Cytophagia</taxon>
        <taxon>Cytophagales</taxon>
        <taxon>Cytophagaceae</taxon>
        <taxon>Spirosoma</taxon>
    </lineage>
</organism>
<dbReference type="RefSeq" id="WP_169549148.1">
    <property type="nucleotide sequence ID" value="NZ_CP051677.1"/>
</dbReference>
<dbReference type="KEGG" id="srho:HH216_01290"/>
<protein>
    <submittedName>
        <fullName evidence="2">VOC family protein</fullName>
    </submittedName>
</protein>
<name>A0A7L5DGV8_9BACT</name>
<dbReference type="InterPro" id="IPR029068">
    <property type="entry name" value="Glyas_Bleomycin-R_OHBP_Dase"/>
</dbReference>
<dbReference type="PROSITE" id="PS51819">
    <property type="entry name" value="VOC"/>
    <property type="match status" value="1"/>
</dbReference>
<accession>A0A7L5DGV8</accession>
<evidence type="ECO:0000313" key="3">
    <source>
        <dbReference type="Proteomes" id="UP000501128"/>
    </source>
</evidence>
<dbReference type="SUPFAM" id="SSF54593">
    <property type="entry name" value="Glyoxalase/Bleomycin resistance protein/Dihydroxybiphenyl dioxygenase"/>
    <property type="match status" value="1"/>
</dbReference>
<dbReference type="AlphaFoldDB" id="A0A7L5DGV8"/>
<dbReference type="Pfam" id="PF00903">
    <property type="entry name" value="Glyoxalase"/>
    <property type="match status" value="1"/>
</dbReference>
<sequence length="123" mass="13363">MTTPTQLGFVSVQVSDLAASTLFYRDTLGFQPVPQSPPDACIFATQSGATFAIRKPLVDLNQTDQLGWGVGLWFAVDSLDDFLQRIDGQATLIRGVQATPFGNTAIIADPDGYWLTIQESPNR</sequence>
<keyword evidence="3" id="KW-1185">Reference proteome</keyword>
<dbReference type="EMBL" id="CP051677">
    <property type="protein sequence ID" value="QJD77205.1"/>
    <property type="molecule type" value="Genomic_DNA"/>
</dbReference>
<dbReference type="Gene3D" id="3.10.180.10">
    <property type="entry name" value="2,3-Dihydroxybiphenyl 1,2-Dioxygenase, domain 1"/>
    <property type="match status" value="1"/>
</dbReference>
<dbReference type="CDD" id="cd06587">
    <property type="entry name" value="VOC"/>
    <property type="match status" value="1"/>
</dbReference>
<dbReference type="InterPro" id="IPR004360">
    <property type="entry name" value="Glyas_Fos-R_dOase_dom"/>
</dbReference>
<reference evidence="2 3" key="1">
    <citation type="submission" date="2020-04" db="EMBL/GenBank/DDBJ databases">
        <title>Genome sequencing of novel species.</title>
        <authorList>
            <person name="Heo J."/>
            <person name="Kim S.-J."/>
            <person name="Kim J.-S."/>
            <person name="Hong S.-B."/>
            <person name="Kwon S.-W."/>
        </authorList>
    </citation>
    <scope>NUCLEOTIDE SEQUENCE [LARGE SCALE GENOMIC DNA]</scope>
    <source>
        <strain evidence="2 3">CJU-R4</strain>
    </source>
</reference>
<dbReference type="InterPro" id="IPR037523">
    <property type="entry name" value="VOC_core"/>
</dbReference>
<evidence type="ECO:0000259" key="1">
    <source>
        <dbReference type="PROSITE" id="PS51819"/>
    </source>
</evidence>